<evidence type="ECO:0000256" key="4">
    <source>
        <dbReference type="SAM" id="MobiDB-lite"/>
    </source>
</evidence>
<dbReference type="Proteomes" id="UP001161094">
    <property type="component" value="Unassembled WGS sequence"/>
</dbReference>
<evidence type="ECO:0000256" key="3">
    <source>
        <dbReference type="ARBA" id="ARBA00023163"/>
    </source>
</evidence>
<evidence type="ECO:0000259" key="5">
    <source>
        <dbReference type="PROSITE" id="PS50949"/>
    </source>
</evidence>
<dbReference type="GO" id="GO:0003700">
    <property type="term" value="F:DNA-binding transcription factor activity"/>
    <property type="evidence" value="ECO:0007669"/>
    <property type="project" value="InterPro"/>
</dbReference>
<dbReference type="InterPro" id="IPR011711">
    <property type="entry name" value="GntR_C"/>
</dbReference>
<dbReference type="SUPFAM" id="SSF46785">
    <property type="entry name" value="Winged helix' DNA-binding domain"/>
    <property type="match status" value="1"/>
</dbReference>
<dbReference type="PROSITE" id="PS50949">
    <property type="entry name" value="HTH_GNTR"/>
    <property type="match status" value="1"/>
</dbReference>
<dbReference type="InterPro" id="IPR036390">
    <property type="entry name" value="WH_DNA-bd_sf"/>
</dbReference>
<feature type="region of interest" description="Disordered" evidence="4">
    <location>
        <begin position="1"/>
        <end position="39"/>
    </location>
</feature>
<accession>A0AA42IUI6</accession>
<keyword evidence="3" id="KW-0804">Transcription</keyword>
<dbReference type="PANTHER" id="PTHR43537:SF53">
    <property type="entry name" value="HTH-TYPE TRANSCRIPTIONAL REPRESSOR NANR"/>
    <property type="match status" value="1"/>
</dbReference>
<dbReference type="Pfam" id="PF07729">
    <property type="entry name" value="FCD"/>
    <property type="match status" value="1"/>
</dbReference>
<dbReference type="InterPro" id="IPR000524">
    <property type="entry name" value="Tscrpt_reg_HTH_GntR"/>
</dbReference>
<sequence>MPTRSPATPRAKPAARKPIAVEPAVAGAASAGDGSPDSDMERRICEAVYESVMSQRLTPGTKLPEAAICELFGVSRSVARKALQRLAHEHVVDLHHNRGAVVAEPTPEDTRQIFQARRALEAALLPLAVARATKADYASLRKQLRDEHALLHRAGQPAWARQASAFHVRLGELSGNAILHGYLAELVSRCSLIVALYEPPGNAACEHDEHVLIVDLMERGDVAQAVKINDNHLADLERRISLERPQPAQTLAQMLGLA</sequence>
<gene>
    <name evidence="6" type="ORF">N5D93_05600</name>
</gene>
<dbReference type="SMART" id="SM00345">
    <property type="entry name" value="HTH_GNTR"/>
    <property type="match status" value="1"/>
</dbReference>
<evidence type="ECO:0000256" key="2">
    <source>
        <dbReference type="ARBA" id="ARBA00023125"/>
    </source>
</evidence>
<dbReference type="SUPFAM" id="SSF48008">
    <property type="entry name" value="GntR ligand-binding domain-like"/>
    <property type="match status" value="1"/>
</dbReference>
<dbReference type="Gene3D" id="1.20.120.530">
    <property type="entry name" value="GntR ligand-binding domain-like"/>
    <property type="match status" value="1"/>
</dbReference>
<dbReference type="GO" id="GO:0003677">
    <property type="term" value="F:DNA binding"/>
    <property type="evidence" value="ECO:0007669"/>
    <property type="project" value="UniProtKB-KW"/>
</dbReference>
<keyword evidence="1" id="KW-0805">Transcription regulation</keyword>
<name>A0AA42IUI6_9BURK</name>
<dbReference type="InterPro" id="IPR036388">
    <property type="entry name" value="WH-like_DNA-bd_sf"/>
</dbReference>
<dbReference type="EMBL" id="JAOCDZ010000003">
    <property type="protein sequence ID" value="MDH0735274.1"/>
    <property type="molecule type" value="Genomic_DNA"/>
</dbReference>
<evidence type="ECO:0000256" key="1">
    <source>
        <dbReference type="ARBA" id="ARBA00023015"/>
    </source>
</evidence>
<keyword evidence="2" id="KW-0238">DNA-binding</keyword>
<evidence type="ECO:0000313" key="6">
    <source>
        <dbReference type="EMBL" id="MDH0735274.1"/>
    </source>
</evidence>
<dbReference type="Pfam" id="PF00392">
    <property type="entry name" value="GntR"/>
    <property type="match status" value="1"/>
</dbReference>
<dbReference type="PANTHER" id="PTHR43537">
    <property type="entry name" value="TRANSCRIPTIONAL REGULATOR, GNTR FAMILY"/>
    <property type="match status" value="1"/>
</dbReference>
<dbReference type="InterPro" id="IPR008920">
    <property type="entry name" value="TF_FadR/GntR_C"/>
</dbReference>
<protein>
    <submittedName>
        <fullName evidence="6">GntR family transcriptional regulator</fullName>
    </submittedName>
</protein>
<dbReference type="SMART" id="SM00895">
    <property type="entry name" value="FCD"/>
    <property type="match status" value="1"/>
</dbReference>
<dbReference type="Gene3D" id="1.10.10.10">
    <property type="entry name" value="Winged helix-like DNA-binding domain superfamily/Winged helix DNA-binding domain"/>
    <property type="match status" value="1"/>
</dbReference>
<organism evidence="6 7">
    <name type="scientific">Achromobacter spanius</name>
    <dbReference type="NCBI Taxonomy" id="217203"/>
    <lineage>
        <taxon>Bacteria</taxon>
        <taxon>Pseudomonadati</taxon>
        <taxon>Pseudomonadota</taxon>
        <taxon>Betaproteobacteria</taxon>
        <taxon>Burkholderiales</taxon>
        <taxon>Alcaligenaceae</taxon>
        <taxon>Achromobacter</taxon>
    </lineage>
</organism>
<dbReference type="RefSeq" id="WP_259251040.1">
    <property type="nucleotide sequence ID" value="NZ_CBFGSQ010000212.1"/>
</dbReference>
<feature type="domain" description="HTH gntR-type" evidence="5">
    <location>
        <begin position="38"/>
        <end position="105"/>
    </location>
</feature>
<feature type="compositionally biased region" description="Low complexity" evidence="4">
    <location>
        <begin position="1"/>
        <end position="37"/>
    </location>
</feature>
<proteinExistence type="predicted"/>
<dbReference type="AlphaFoldDB" id="A0AA42IUI6"/>
<dbReference type="CDD" id="cd07377">
    <property type="entry name" value="WHTH_GntR"/>
    <property type="match status" value="1"/>
</dbReference>
<reference evidence="6" key="1">
    <citation type="submission" date="2022-09" db="EMBL/GenBank/DDBJ databases">
        <title>Intensive care unit water sources are persistently colonized with multi-drug resistant bacteria and are the site of extensive horizontal gene transfer of antibiotic resistance genes.</title>
        <authorList>
            <person name="Diorio-Toth L."/>
        </authorList>
    </citation>
    <scope>NUCLEOTIDE SEQUENCE</scope>
    <source>
        <strain evidence="6">GD03843</strain>
    </source>
</reference>
<comment type="caution">
    <text evidence="6">The sequence shown here is derived from an EMBL/GenBank/DDBJ whole genome shotgun (WGS) entry which is preliminary data.</text>
</comment>
<evidence type="ECO:0000313" key="7">
    <source>
        <dbReference type="Proteomes" id="UP001161094"/>
    </source>
</evidence>